<dbReference type="EMBL" id="CACRSJ010000104">
    <property type="protein sequence ID" value="VYS48748.1"/>
    <property type="molecule type" value="Genomic_DNA"/>
</dbReference>
<protein>
    <submittedName>
        <fullName evidence="1">Uncharacterized protein</fullName>
    </submittedName>
</protein>
<evidence type="ECO:0000313" key="2">
    <source>
        <dbReference type="Proteomes" id="UP000426265"/>
    </source>
</evidence>
<proteinExistence type="predicted"/>
<gene>
    <name evidence="1" type="ORF">AN1_LOCUS4229</name>
</gene>
<reference evidence="1 2" key="1">
    <citation type="submission" date="2019-11" db="EMBL/GenBank/DDBJ databases">
        <authorList>
            <person name="Jiao W.-B."/>
            <person name="Schneeberger K."/>
        </authorList>
    </citation>
    <scope>NUCLEOTIDE SEQUENCE [LARGE SCALE GENOMIC DNA]</scope>
    <source>
        <strain evidence="2">cv. An-1</strain>
    </source>
</reference>
<evidence type="ECO:0000313" key="1">
    <source>
        <dbReference type="EMBL" id="VYS48748.1"/>
    </source>
</evidence>
<organism evidence="1 2">
    <name type="scientific">Arabidopsis thaliana</name>
    <name type="common">Mouse-ear cress</name>
    <dbReference type="NCBI Taxonomy" id="3702"/>
    <lineage>
        <taxon>Eukaryota</taxon>
        <taxon>Viridiplantae</taxon>
        <taxon>Streptophyta</taxon>
        <taxon>Embryophyta</taxon>
        <taxon>Tracheophyta</taxon>
        <taxon>Spermatophyta</taxon>
        <taxon>Magnoliopsida</taxon>
        <taxon>eudicotyledons</taxon>
        <taxon>Gunneridae</taxon>
        <taxon>Pentapetalae</taxon>
        <taxon>rosids</taxon>
        <taxon>malvids</taxon>
        <taxon>Brassicales</taxon>
        <taxon>Brassicaceae</taxon>
        <taxon>Camelineae</taxon>
        <taxon>Arabidopsis</taxon>
    </lineage>
</organism>
<name>A0A654EIY4_ARATH</name>
<dbReference type="AlphaFoldDB" id="A0A654EIY4"/>
<sequence>MVKDGIVCLVTVLDQSIGMILKYIVKAIIQVVVSYAHGLLNKMEFGLQEDMIARQDMFLIGKFSN</sequence>
<dbReference type="Proteomes" id="UP000426265">
    <property type="component" value="Unassembled WGS sequence"/>
</dbReference>
<accession>A0A654EIY4</accession>